<dbReference type="GO" id="GO:0005979">
    <property type="term" value="P:regulation of glycogen biosynthetic process"/>
    <property type="evidence" value="ECO:0007669"/>
    <property type="project" value="TreeGrafter"/>
</dbReference>
<name>A0A0E9NS08_SAICN</name>
<evidence type="ECO:0000256" key="1">
    <source>
        <dbReference type="SAM" id="MobiDB-lite"/>
    </source>
</evidence>
<feature type="compositionally biased region" description="Low complexity" evidence="1">
    <location>
        <begin position="70"/>
        <end position="85"/>
    </location>
</feature>
<feature type="compositionally biased region" description="Acidic residues" evidence="1">
    <location>
        <begin position="769"/>
        <end position="781"/>
    </location>
</feature>
<dbReference type="InterPro" id="IPR038175">
    <property type="entry name" value="CBM21_dom_sf"/>
</dbReference>
<feature type="region of interest" description="Disordered" evidence="1">
    <location>
        <begin position="684"/>
        <end position="713"/>
    </location>
</feature>
<reference evidence="3 4" key="3">
    <citation type="journal article" date="2015" name="Genome Announc.">
        <title>Draft Genome Sequence of the Archiascomycetous Yeast Saitoella complicata.</title>
        <authorList>
            <person name="Yamauchi K."/>
            <person name="Kondo S."/>
            <person name="Hamamoto M."/>
            <person name="Takahashi Y."/>
            <person name="Ogura Y."/>
            <person name="Hayashi T."/>
            <person name="Nishida H."/>
        </authorList>
    </citation>
    <scope>NUCLEOTIDE SEQUENCE [LARGE SCALE GENOMIC DNA]</scope>
    <source>
        <strain evidence="3 4">NRRL Y-17804</strain>
    </source>
</reference>
<dbReference type="Gene3D" id="2.60.40.2440">
    <property type="entry name" value="Carbohydrate binding type-21 domain"/>
    <property type="match status" value="1"/>
</dbReference>
<evidence type="ECO:0000259" key="2">
    <source>
        <dbReference type="PROSITE" id="PS51159"/>
    </source>
</evidence>
<comment type="caution">
    <text evidence="3">The sequence shown here is derived from an EMBL/GenBank/DDBJ whole genome shotgun (WGS) entry which is preliminary data.</text>
</comment>
<dbReference type="GO" id="GO:2001069">
    <property type="term" value="F:glycogen binding"/>
    <property type="evidence" value="ECO:0007669"/>
    <property type="project" value="TreeGrafter"/>
</dbReference>
<feature type="domain" description="CBM21" evidence="2">
    <location>
        <begin position="303"/>
        <end position="414"/>
    </location>
</feature>
<evidence type="ECO:0000313" key="3">
    <source>
        <dbReference type="EMBL" id="GAO52456.1"/>
    </source>
</evidence>
<feature type="region of interest" description="Disordered" evidence="1">
    <location>
        <begin position="107"/>
        <end position="171"/>
    </location>
</feature>
<dbReference type="PROSITE" id="PS51159">
    <property type="entry name" value="CBM21"/>
    <property type="match status" value="1"/>
</dbReference>
<dbReference type="EMBL" id="BACD03000069">
    <property type="protein sequence ID" value="GAO52456.1"/>
    <property type="molecule type" value="Genomic_DNA"/>
</dbReference>
<evidence type="ECO:0000313" key="4">
    <source>
        <dbReference type="Proteomes" id="UP000033140"/>
    </source>
</evidence>
<feature type="region of interest" description="Disordered" evidence="1">
    <location>
        <begin position="761"/>
        <end position="781"/>
    </location>
</feature>
<gene>
    <name evidence="3" type="ORF">G7K_6532-t1</name>
</gene>
<dbReference type="PANTHER" id="PTHR12307">
    <property type="entry name" value="PROTEIN PHOSPHATASE 1 REGULATORY SUBUNIT"/>
    <property type="match status" value="1"/>
</dbReference>
<dbReference type="AlphaFoldDB" id="A0A0E9NS08"/>
<dbReference type="GO" id="GO:0008157">
    <property type="term" value="F:protein phosphatase 1 binding"/>
    <property type="evidence" value="ECO:0007669"/>
    <property type="project" value="TreeGrafter"/>
</dbReference>
<accession>A0A0E9NS08</accession>
<feature type="compositionally biased region" description="Polar residues" evidence="1">
    <location>
        <begin position="115"/>
        <end position="125"/>
    </location>
</feature>
<protein>
    <recommendedName>
        <fullName evidence="2">CBM21 domain-containing protein</fullName>
    </recommendedName>
</protein>
<feature type="compositionally biased region" description="Low complexity" evidence="1">
    <location>
        <begin position="1"/>
        <end position="21"/>
    </location>
</feature>
<feature type="region of interest" description="Disordered" evidence="1">
    <location>
        <begin position="424"/>
        <end position="470"/>
    </location>
</feature>
<dbReference type="GO" id="GO:0000164">
    <property type="term" value="C:protein phosphatase type 1 complex"/>
    <property type="evidence" value="ECO:0007669"/>
    <property type="project" value="TreeGrafter"/>
</dbReference>
<feature type="region of interest" description="Disordered" evidence="1">
    <location>
        <begin position="70"/>
        <end position="95"/>
    </location>
</feature>
<feature type="compositionally biased region" description="Polar residues" evidence="1">
    <location>
        <begin position="224"/>
        <end position="233"/>
    </location>
</feature>
<dbReference type="InterPro" id="IPR050782">
    <property type="entry name" value="PP1_regulatory_subunit_3"/>
</dbReference>
<sequence length="795" mass="86843">MSPTTSQPAAAPSSTSPSISAEQRTRANAYLAQKRPSPALRTSSLPNIPKTKYAPSLRYAASRLHISTTPTVITSSSPSAEPESPTYDEDNRPEVMPRQEIEVKQIMELHHAASGITQFKTGSPSASPPRKPSITDDNTPGISPKKVTTAHRAVNRNGLGHNKSSSAPEFRLEMPASNDVAVMSDFEDDRSDSYPAPKMLRKKSGELVRPSLKIGGTPRRRPQSMPSTPNYSKSVHFDSKLEHVRHFLKAEKPAAVSASTSPTAEEPPNLQALDRASADLGQAQDGPIQYSISTPQFPPNTADRKALPVHVESVDLSPDRKTLVGKVAVQNLAFHKWVAVRFTVDNWQTTSEVAAEYLGDAAARAEDGQDRFKFVIRLHDLANLENKTMLFCVRYNVEGHEFWDNNSGRNFSVEFRRRPQFSLPRRASYPHSRPTFSQPKFAHSQNAADSDDEGHYGHHHKGEDDDDTPHFVLKAGGPGKILDSVLKVDTTQKQQFEKDRAETASPGVAAVRRDRDGVFSSRYDFSASLTQAIKAASSALGSSAGFRPRGPIASPEQSAINPYFLPPVPALMSPTEDRSDEDERTITAVAAMPASLVEQAEAQTATDFLRPSTANARLGGDTSPVFRSNSPVLASPNADAGKPAINSTSYFDFINKYCWHSNGKVTSPNAVPSAAQIGQRLMSPELSPQSPQSPPESRSRSPNPPKQSPPLRVFASDDMYTTAPPRVFEVEQRNGDTDDVWADEWSGIAIGEFPRLAEAVRERTGDGDQGIEDEVEESEDGLEVVIDHDNKKENC</sequence>
<feature type="region of interest" description="Disordered" evidence="1">
    <location>
        <begin position="613"/>
        <end position="641"/>
    </location>
</feature>
<reference evidence="3 4" key="2">
    <citation type="journal article" date="2014" name="J. Gen. Appl. Microbiol.">
        <title>The early diverging ascomycetous budding yeast Saitoella complicata has three histone deacetylases belonging to the Clr6, Hos2, and Rpd3 lineages.</title>
        <authorList>
            <person name="Nishida H."/>
            <person name="Matsumoto T."/>
            <person name="Kondo S."/>
            <person name="Hamamoto M."/>
            <person name="Yoshikawa H."/>
        </authorList>
    </citation>
    <scope>NUCLEOTIDE SEQUENCE [LARGE SCALE GENOMIC DNA]</scope>
    <source>
        <strain evidence="3 4">NRRL Y-17804</strain>
    </source>
</reference>
<reference evidence="3 4" key="1">
    <citation type="journal article" date="2011" name="J. Gen. Appl. Microbiol.">
        <title>Draft genome sequencing of the enigmatic yeast Saitoella complicata.</title>
        <authorList>
            <person name="Nishida H."/>
            <person name="Hamamoto M."/>
            <person name="Sugiyama J."/>
        </authorList>
    </citation>
    <scope>NUCLEOTIDE SEQUENCE [LARGE SCALE GENOMIC DNA]</scope>
    <source>
        <strain evidence="3 4">NRRL Y-17804</strain>
    </source>
</reference>
<dbReference type="Pfam" id="PF03370">
    <property type="entry name" value="CBM_21"/>
    <property type="match status" value="1"/>
</dbReference>
<dbReference type="STRING" id="698492.A0A0E9NS08"/>
<feature type="region of interest" description="Disordered" evidence="1">
    <location>
        <begin position="210"/>
        <end position="234"/>
    </location>
</feature>
<dbReference type="InterPro" id="IPR005036">
    <property type="entry name" value="CBM21_dom"/>
</dbReference>
<feature type="region of interest" description="Disordered" evidence="1">
    <location>
        <begin position="1"/>
        <end position="53"/>
    </location>
</feature>
<keyword evidence="4" id="KW-1185">Reference proteome</keyword>
<dbReference type="PANTHER" id="PTHR12307:SF36">
    <property type="entry name" value="GLYCOGEN-BINDING SUBUNIT 76A"/>
    <property type="match status" value="1"/>
</dbReference>
<proteinExistence type="predicted"/>
<feature type="compositionally biased region" description="Polar residues" evidence="1">
    <location>
        <begin position="434"/>
        <end position="448"/>
    </location>
</feature>
<dbReference type="Proteomes" id="UP000033140">
    <property type="component" value="Unassembled WGS sequence"/>
</dbReference>
<organism evidence="3 4">
    <name type="scientific">Saitoella complicata (strain BCRC 22490 / CBS 7301 / JCM 7358 / NBRC 10748 / NRRL Y-17804)</name>
    <dbReference type="NCBI Taxonomy" id="698492"/>
    <lineage>
        <taxon>Eukaryota</taxon>
        <taxon>Fungi</taxon>
        <taxon>Dikarya</taxon>
        <taxon>Ascomycota</taxon>
        <taxon>Taphrinomycotina</taxon>
        <taxon>Taphrinomycotina incertae sedis</taxon>
        <taxon>Saitoella</taxon>
    </lineage>
</organism>